<name>A0A9W9KKQ6_9EURO</name>
<sequence length="146" mass="15706">MSDNDNLNDSARRHWHGLSGDRHEHHNVWTNGGAKGPASRAPWALTPEMMANLNARKGSDASTSSNTANANAANANQAGSPTLPTVSERRRSSASSGNSAGLFSNLHTQKRQSDDANMAGRRASWNEQQSPSGFFGKLWDGYTRGK</sequence>
<reference evidence="2" key="1">
    <citation type="submission" date="2022-11" db="EMBL/GenBank/DDBJ databases">
        <authorList>
            <person name="Petersen C."/>
        </authorList>
    </citation>
    <scope>NUCLEOTIDE SEQUENCE</scope>
    <source>
        <strain evidence="2">IBT 30069</strain>
    </source>
</reference>
<organism evidence="2 3">
    <name type="scientific">Penicillium angulare</name>
    <dbReference type="NCBI Taxonomy" id="116970"/>
    <lineage>
        <taxon>Eukaryota</taxon>
        <taxon>Fungi</taxon>
        <taxon>Dikarya</taxon>
        <taxon>Ascomycota</taxon>
        <taxon>Pezizomycotina</taxon>
        <taxon>Eurotiomycetes</taxon>
        <taxon>Eurotiomycetidae</taxon>
        <taxon>Eurotiales</taxon>
        <taxon>Aspergillaceae</taxon>
        <taxon>Penicillium</taxon>
    </lineage>
</organism>
<evidence type="ECO:0000313" key="2">
    <source>
        <dbReference type="EMBL" id="KAJ5108947.1"/>
    </source>
</evidence>
<evidence type="ECO:0000313" key="3">
    <source>
        <dbReference type="Proteomes" id="UP001149165"/>
    </source>
</evidence>
<comment type="caution">
    <text evidence="2">The sequence shown here is derived from an EMBL/GenBank/DDBJ whole genome shotgun (WGS) entry which is preliminary data.</text>
</comment>
<reference evidence="2" key="2">
    <citation type="journal article" date="2023" name="IMA Fungus">
        <title>Comparative genomic study of the Penicillium genus elucidates a diverse pangenome and 15 lateral gene transfer events.</title>
        <authorList>
            <person name="Petersen C."/>
            <person name="Sorensen T."/>
            <person name="Nielsen M.R."/>
            <person name="Sondergaard T.E."/>
            <person name="Sorensen J.L."/>
            <person name="Fitzpatrick D.A."/>
            <person name="Frisvad J.C."/>
            <person name="Nielsen K.L."/>
        </authorList>
    </citation>
    <scope>NUCLEOTIDE SEQUENCE</scope>
    <source>
        <strain evidence="2">IBT 30069</strain>
    </source>
</reference>
<accession>A0A9W9KKQ6</accession>
<dbReference type="AlphaFoldDB" id="A0A9W9KKQ6"/>
<feature type="compositionally biased region" description="Low complexity" evidence="1">
    <location>
        <begin position="93"/>
        <end position="106"/>
    </location>
</feature>
<feature type="region of interest" description="Disordered" evidence="1">
    <location>
        <begin position="1"/>
        <end position="146"/>
    </location>
</feature>
<feature type="compositionally biased region" description="Low complexity" evidence="1">
    <location>
        <begin position="61"/>
        <end position="76"/>
    </location>
</feature>
<dbReference type="EMBL" id="JAPQKH010000003">
    <property type="protein sequence ID" value="KAJ5108947.1"/>
    <property type="molecule type" value="Genomic_DNA"/>
</dbReference>
<keyword evidence="3" id="KW-1185">Reference proteome</keyword>
<gene>
    <name evidence="2" type="ORF">N7456_005622</name>
</gene>
<dbReference type="OrthoDB" id="4158609at2759"/>
<proteinExistence type="predicted"/>
<dbReference type="Proteomes" id="UP001149165">
    <property type="component" value="Unassembled WGS sequence"/>
</dbReference>
<protein>
    <submittedName>
        <fullName evidence="2">Uncharacterized protein</fullName>
    </submittedName>
</protein>
<evidence type="ECO:0000256" key="1">
    <source>
        <dbReference type="SAM" id="MobiDB-lite"/>
    </source>
</evidence>